<protein>
    <submittedName>
        <fullName evidence="1">OsmC family protein</fullName>
    </submittedName>
</protein>
<dbReference type="RefSeq" id="WP_239893683.1">
    <property type="nucleotide sequence ID" value="NZ_JAJAXM010000006.1"/>
</dbReference>
<dbReference type="Pfam" id="PF02566">
    <property type="entry name" value="OsmC"/>
    <property type="match status" value="1"/>
</dbReference>
<comment type="caution">
    <text evidence="1">The sequence shown here is derived from an EMBL/GenBank/DDBJ whole genome shotgun (WGS) entry which is preliminary data.</text>
</comment>
<evidence type="ECO:0000313" key="1">
    <source>
        <dbReference type="EMBL" id="MCG9025239.1"/>
    </source>
</evidence>
<sequence>MDNPTPLKVHLTQQGDYRFLVDFSASIPALLAGHAGDSSDSSGPTPSQLLGAAAGQCLLASLVFALNKANRDAGQLSAEVICQPGRNPQGRQRIQSVAITARLGKRATDLPDIQPLLAGFLPFCTVPQSLVEGMAVQVVIQDSEGLTLHCQA</sequence>
<dbReference type="InterPro" id="IPR015946">
    <property type="entry name" value="KH_dom-like_a/b"/>
</dbReference>
<name>A0ABD4SP02_9NEIS</name>
<gene>
    <name evidence="1" type="ORF">LH440_04850</name>
</gene>
<dbReference type="SUPFAM" id="SSF82784">
    <property type="entry name" value="OsmC-like"/>
    <property type="match status" value="1"/>
</dbReference>
<dbReference type="Gene3D" id="3.30.300.20">
    <property type="match status" value="1"/>
</dbReference>
<organism evidence="1 2">
    <name type="scientific">Laribacter hongkongensis</name>
    <dbReference type="NCBI Taxonomy" id="168471"/>
    <lineage>
        <taxon>Bacteria</taxon>
        <taxon>Pseudomonadati</taxon>
        <taxon>Pseudomonadota</taxon>
        <taxon>Betaproteobacteria</taxon>
        <taxon>Neisseriales</taxon>
        <taxon>Aquaspirillaceae</taxon>
        <taxon>Laribacter</taxon>
    </lineage>
</organism>
<dbReference type="InterPro" id="IPR036102">
    <property type="entry name" value="OsmC/Ohrsf"/>
</dbReference>
<dbReference type="EMBL" id="JAJAXM010000006">
    <property type="protein sequence ID" value="MCG9025239.1"/>
    <property type="molecule type" value="Genomic_DNA"/>
</dbReference>
<accession>A0ABD4SP02</accession>
<proteinExistence type="predicted"/>
<dbReference type="InterPro" id="IPR003718">
    <property type="entry name" value="OsmC/Ohr_fam"/>
</dbReference>
<dbReference type="Proteomes" id="UP001200247">
    <property type="component" value="Unassembled WGS sequence"/>
</dbReference>
<reference evidence="1 2" key="1">
    <citation type="submission" date="2021-10" db="EMBL/GenBank/DDBJ databases">
        <title>Whole-genome sequencing analysis of Laribacter hongkongensis: virulence gene profiles, carbohydrate-active enzyme prediction, and antimicrobial resistance characterization.</title>
        <authorList>
            <person name="Yuan P."/>
            <person name="Zhan Y."/>
            <person name="Chen D."/>
        </authorList>
    </citation>
    <scope>NUCLEOTIDE SEQUENCE [LARGE SCALE GENOMIC DNA]</scope>
    <source>
        <strain evidence="1 2">W67</strain>
    </source>
</reference>
<evidence type="ECO:0000313" key="2">
    <source>
        <dbReference type="Proteomes" id="UP001200247"/>
    </source>
</evidence>
<dbReference type="AlphaFoldDB" id="A0ABD4SP02"/>